<gene>
    <name evidence="3" type="ORF">VC83_03081</name>
</gene>
<evidence type="ECO:0000256" key="1">
    <source>
        <dbReference type="SAM" id="MobiDB-lite"/>
    </source>
</evidence>
<feature type="domain" description="C2H2-type" evidence="2">
    <location>
        <begin position="743"/>
        <end position="770"/>
    </location>
</feature>
<evidence type="ECO:0000259" key="2">
    <source>
        <dbReference type="SMART" id="SM00355"/>
    </source>
</evidence>
<protein>
    <recommendedName>
        <fullName evidence="2">C2H2-type domain-containing protein</fullName>
    </recommendedName>
</protein>
<feature type="domain" description="C2H2-type" evidence="2">
    <location>
        <begin position="637"/>
        <end position="664"/>
    </location>
</feature>
<feature type="compositionally biased region" description="Basic and acidic residues" evidence="1">
    <location>
        <begin position="538"/>
        <end position="547"/>
    </location>
</feature>
<feature type="compositionally biased region" description="Pro residues" evidence="1">
    <location>
        <begin position="491"/>
        <end position="507"/>
    </location>
</feature>
<feature type="region of interest" description="Disordered" evidence="1">
    <location>
        <begin position="1"/>
        <end position="52"/>
    </location>
</feature>
<sequence>MEPFTKKRRLAPKVTENPIQDQAQNEQIFEYQASSSLQDALQPPPQPSPDQADLEQFARQLQGAASVIETQNNRLPYSSASVLLLRWEDDLSAADDLLALQKLFRERYNYRTEAWSIPTCPNPTSKLSIQLAQHVEYARPGHLLIICYVGYSYVGTDNQLYWACNPREDSSKAKWDNIKSPLEDAPSDILLLLDCCAVLEAPDSGSNGLKQVIAAFAPDTAEQDPGPHSFTYHLIDALHKLSSEPPFTAQQLHDELIVSLRYYRSLDHNGLTNGSGKANSTSERTPIFFTLTPNSSRAILLTPVPPTAMGAPHIASPSGAADGDVHQALTHGEQASQDASRPGMVFEEQRALVSILFHGEPDHEMASFKHWLNSTPATAAKVTVEGRFQGPPTVILISMPLDVYNAIAQDKQCILLGYIKSHNLLREHQSLVDLTAIANHASSKNLEDGKILLEAADALAAASSPGVARNDSLAGSTSNITYQHGHQSPHSLPPPPPLSMSAPPEPGLIPEHKDHVEDSDEMHEAAIQLKALSHVRPVSHDSKRQDRGASNILAGESPSFQSLRQHSISSHDGGESGMEDNIYSSEYNSPASRPKARRSSQKAGPKQDTRCNMCSHAPFKDSSSLRKHIAAAHTRPFPCAFSFAGCTSTFGSKNEWKRHIASQHLCLTFYRCSSCPQSTVEGKGNEFNRKDLFTQHLRRMHAPFAIKKALAKGDSKLQVEWETHVKDMQASCLVIRRSPPQRSACPKADCSNVFEGTGSWDDWTEHVGRHMEKGEAGRLGVDKLLARWALDEGIIERRGDGEYRLCGAEREGSNGGGYYSDSAAAKRDEGDKMEEAIMMADEALR</sequence>
<dbReference type="PANTHER" id="PTHR23225">
    <property type="entry name" value="ZINC FINGER PROTEIN"/>
    <property type="match status" value="1"/>
</dbReference>
<feature type="compositionally biased region" description="Basic residues" evidence="1">
    <location>
        <begin position="1"/>
        <end position="11"/>
    </location>
</feature>
<dbReference type="InterPro" id="IPR013087">
    <property type="entry name" value="Znf_C2H2_type"/>
</dbReference>
<dbReference type="AlphaFoldDB" id="A0A177AD04"/>
<accession>A0A177AD04</accession>
<dbReference type="VEuPathDB" id="FungiDB:GMDG_08275"/>
<dbReference type="OrthoDB" id="5388486at2759"/>
<feature type="compositionally biased region" description="Polar residues" evidence="1">
    <location>
        <begin position="558"/>
        <end position="570"/>
    </location>
</feature>
<name>A0A177AD04_9PEZI</name>
<dbReference type="PANTHER" id="PTHR23225:SF2">
    <property type="entry name" value="AT09679P-RELATED"/>
    <property type="match status" value="1"/>
</dbReference>
<feature type="domain" description="C2H2-type" evidence="2">
    <location>
        <begin position="670"/>
        <end position="701"/>
    </location>
</feature>
<dbReference type="RefSeq" id="XP_024325267.1">
    <property type="nucleotide sequence ID" value="XM_024466730.1"/>
</dbReference>
<dbReference type="eggNOG" id="ENOG502S60G">
    <property type="taxonomic scope" value="Eukaryota"/>
</dbReference>
<feature type="compositionally biased region" description="Polar residues" evidence="1">
    <location>
        <begin position="17"/>
        <end position="27"/>
    </location>
</feature>
<dbReference type="GeneID" id="36286158"/>
<evidence type="ECO:0000313" key="3">
    <source>
        <dbReference type="EMBL" id="OAF59985.1"/>
    </source>
</evidence>
<dbReference type="EMBL" id="KV441392">
    <property type="protein sequence ID" value="OAF59985.1"/>
    <property type="molecule type" value="Genomic_DNA"/>
</dbReference>
<organism evidence="3">
    <name type="scientific">Pseudogymnoascus destructans</name>
    <dbReference type="NCBI Taxonomy" id="655981"/>
    <lineage>
        <taxon>Eukaryota</taxon>
        <taxon>Fungi</taxon>
        <taxon>Dikarya</taxon>
        <taxon>Ascomycota</taxon>
        <taxon>Pezizomycotina</taxon>
        <taxon>Leotiomycetes</taxon>
        <taxon>Thelebolales</taxon>
        <taxon>Thelebolaceae</taxon>
        <taxon>Pseudogymnoascus</taxon>
    </lineage>
</organism>
<feature type="compositionally biased region" description="Polar residues" evidence="1">
    <location>
        <begin position="473"/>
        <end position="486"/>
    </location>
</feature>
<dbReference type="SMART" id="SM00355">
    <property type="entry name" value="ZnF_C2H2"/>
    <property type="match status" value="4"/>
</dbReference>
<reference evidence="3" key="1">
    <citation type="submission" date="2016-03" db="EMBL/GenBank/DDBJ databases">
        <title>Updated assembly of Pseudogymnoascus destructans, the fungus causing white-nose syndrome of bats.</title>
        <authorList>
            <person name="Palmer J.M."/>
            <person name="Drees K.P."/>
            <person name="Foster J.T."/>
            <person name="Lindner D.L."/>
        </authorList>
    </citation>
    <scope>NUCLEOTIDE SEQUENCE [LARGE SCALE GENOMIC DNA]</scope>
    <source>
        <strain evidence="3">20631-21</strain>
    </source>
</reference>
<dbReference type="InterPro" id="IPR039970">
    <property type="entry name" value="TF_Grauzone"/>
</dbReference>
<feature type="region of interest" description="Disordered" evidence="1">
    <location>
        <begin position="467"/>
        <end position="613"/>
    </location>
</feature>
<dbReference type="GO" id="GO:0003700">
    <property type="term" value="F:DNA-binding transcription factor activity"/>
    <property type="evidence" value="ECO:0007669"/>
    <property type="project" value="InterPro"/>
</dbReference>
<feature type="domain" description="C2H2-type" evidence="2">
    <location>
        <begin position="609"/>
        <end position="633"/>
    </location>
</feature>
<dbReference type="Gene3D" id="3.30.160.60">
    <property type="entry name" value="Classic Zinc Finger"/>
    <property type="match status" value="1"/>
</dbReference>
<dbReference type="Proteomes" id="UP000077154">
    <property type="component" value="Unassembled WGS sequence"/>
</dbReference>
<proteinExistence type="predicted"/>